<feature type="compositionally biased region" description="Acidic residues" evidence="1">
    <location>
        <begin position="45"/>
        <end position="56"/>
    </location>
</feature>
<dbReference type="EMBL" id="AMZH03018659">
    <property type="protein sequence ID" value="RRT41335.1"/>
    <property type="molecule type" value="Genomic_DNA"/>
</dbReference>
<feature type="region of interest" description="Disordered" evidence="1">
    <location>
        <begin position="39"/>
        <end position="92"/>
    </location>
</feature>
<accession>A0A426XPI5</accession>
<gene>
    <name evidence="2" type="ORF">B296_00044759</name>
</gene>
<evidence type="ECO:0000313" key="3">
    <source>
        <dbReference type="Proteomes" id="UP000287651"/>
    </source>
</evidence>
<proteinExistence type="predicted"/>
<reference evidence="2 3" key="1">
    <citation type="journal article" date="2014" name="Agronomy (Basel)">
        <title>A Draft Genome Sequence for Ensete ventricosum, the Drought-Tolerant Tree Against Hunger.</title>
        <authorList>
            <person name="Harrison J."/>
            <person name="Moore K.A."/>
            <person name="Paszkiewicz K."/>
            <person name="Jones T."/>
            <person name="Grant M."/>
            <person name="Ambacheew D."/>
            <person name="Muzemil S."/>
            <person name="Studholme D.J."/>
        </authorList>
    </citation>
    <scope>NUCLEOTIDE SEQUENCE [LARGE SCALE GENOMIC DNA]</scope>
</reference>
<name>A0A426XPI5_ENSVE</name>
<dbReference type="AlphaFoldDB" id="A0A426XPI5"/>
<comment type="caution">
    <text evidence="2">The sequence shown here is derived from an EMBL/GenBank/DDBJ whole genome shotgun (WGS) entry which is preliminary data.</text>
</comment>
<feature type="compositionally biased region" description="Pro residues" evidence="1">
    <location>
        <begin position="58"/>
        <end position="72"/>
    </location>
</feature>
<evidence type="ECO:0000256" key="1">
    <source>
        <dbReference type="SAM" id="MobiDB-lite"/>
    </source>
</evidence>
<evidence type="ECO:0000313" key="2">
    <source>
        <dbReference type="EMBL" id="RRT41335.1"/>
    </source>
</evidence>
<dbReference type="Proteomes" id="UP000287651">
    <property type="component" value="Unassembled WGS sequence"/>
</dbReference>
<sequence>MTSYKLYLNRYTIFSFHKYLRSAVSSDTARYRQHILVTSRPAISAEEEEREDEGEPADPAPPSLTEMSPPPRLGNEVATSHSRAEKKPRRCR</sequence>
<organism evidence="2 3">
    <name type="scientific">Ensete ventricosum</name>
    <name type="common">Abyssinian banana</name>
    <name type="synonym">Musa ensete</name>
    <dbReference type="NCBI Taxonomy" id="4639"/>
    <lineage>
        <taxon>Eukaryota</taxon>
        <taxon>Viridiplantae</taxon>
        <taxon>Streptophyta</taxon>
        <taxon>Embryophyta</taxon>
        <taxon>Tracheophyta</taxon>
        <taxon>Spermatophyta</taxon>
        <taxon>Magnoliopsida</taxon>
        <taxon>Liliopsida</taxon>
        <taxon>Zingiberales</taxon>
        <taxon>Musaceae</taxon>
        <taxon>Ensete</taxon>
    </lineage>
</organism>
<protein>
    <submittedName>
        <fullName evidence="2">Uncharacterized protein</fullName>
    </submittedName>
</protein>